<proteinExistence type="predicted"/>
<evidence type="ECO:0008006" key="3">
    <source>
        <dbReference type="Google" id="ProtNLM"/>
    </source>
</evidence>
<keyword evidence="2" id="KW-1185">Reference proteome</keyword>
<dbReference type="InterPro" id="IPR029063">
    <property type="entry name" value="SAM-dependent_MTases_sf"/>
</dbReference>
<dbReference type="CDD" id="cd02440">
    <property type="entry name" value="AdoMet_MTases"/>
    <property type="match status" value="1"/>
</dbReference>
<dbReference type="RefSeq" id="WP_271187039.1">
    <property type="nucleotide sequence ID" value="NZ_BSFE01000005.1"/>
</dbReference>
<gene>
    <name evidence="1" type="ORF">GCM10017621_21850</name>
</gene>
<organism evidence="1 2">
    <name type="scientific">Maricaulis virginensis</name>
    <dbReference type="NCBI Taxonomy" id="144022"/>
    <lineage>
        <taxon>Bacteria</taxon>
        <taxon>Pseudomonadati</taxon>
        <taxon>Pseudomonadota</taxon>
        <taxon>Alphaproteobacteria</taxon>
        <taxon>Maricaulales</taxon>
        <taxon>Maricaulaceae</taxon>
        <taxon>Maricaulis</taxon>
    </lineage>
</organism>
<reference evidence="1" key="2">
    <citation type="submission" date="2023-01" db="EMBL/GenBank/DDBJ databases">
        <authorList>
            <person name="Sun Q."/>
            <person name="Evtushenko L."/>
        </authorList>
    </citation>
    <scope>NUCLEOTIDE SEQUENCE</scope>
    <source>
        <strain evidence="1">VKM B-1513</strain>
    </source>
</reference>
<evidence type="ECO:0000313" key="2">
    <source>
        <dbReference type="Proteomes" id="UP001143486"/>
    </source>
</evidence>
<dbReference type="Pfam" id="PF13489">
    <property type="entry name" value="Methyltransf_23"/>
    <property type="match status" value="1"/>
</dbReference>
<dbReference type="SUPFAM" id="SSF53335">
    <property type="entry name" value="S-adenosyl-L-methionine-dependent methyltransferases"/>
    <property type="match status" value="1"/>
</dbReference>
<dbReference type="Gene3D" id="3.40.50.150">
    <property type="entry name" value="Vaccinia Virus protein VP39"/>
    <property type="match status" value="1"/>
</dbReference>
<sequence length="238" mass="26896">MPRHLSPEEAEELKPGSDNYRAYVGPPRRFGLLTLSQMSLLAALGLEESDYVLDFGCGSLRLGRSLIPFLREGRYFGVDPNLWLIDDGFKYETGEDLKTLKSPQFSGSDAFDCTVFDREFDFIMAQSIITHAGADNTRKLIESAGRAMRRDGILMLSYLKGEAGTPLPEEPWTYPFNVPYPESWLQQTCTDAGLIWHELDWHHAGATWAAVVRDERRLPLDDHKLGYRGVAAPRWRAG</sequence>
<protein>
    <recommendedName>
        <fullName evidence="3">Methyltransferase domain-containing protein</fullName>
    </recommendedName>
</protein>
<dbReference type="AlphaFoldDB" id="A0A9W6MP17"/>
<dbReference type="EMBL" id="BSFE01000005">
    <property type="protein sequence ID" value="GLK52677.1"/>
    <property type="molecule type" value="Genomic_DNA"/>
</dbReference>
<evidence type="ECO:0000313" key="1">
    <source>
        <dbReference type="EMBL" id="GLK52677.1"/>
    </source>
</evidence>
<accession>A0A9W6MP17</accession>
<name>A0A9W6MP17_9PROT</name>
<dbReference type="Proteomes" id="UP001143486">
    <property type="component" value="Unassembled WGS sequence"/>
</dbReference>
<comment type="caution">
    <text evidence="1">The sequence shown here is derived from an EMBL/GenBank/DDBJ whole genome shotgun (WGS) entry which is preliminary data.</text>
</comment>
<reference evidence="1" key="1">
    <citation type="journal article" date="2014" name="Int. J. Syst. Evol. Microbiol.">
        <title>Complete genome sequence of Corynebacterium casei LMG S-19264T (=DSM 44701T), isolated from a smear-ripened cheese.</title>
        <authorList>
            <consortium name="US DOE Joint Genome Institute (JGI-PGF)"/>
            <person name="Walter F."/>
            <person name="Albersmeier A."/>
            <person name="Kalinowski J."/>
            <person name="Ruckert C."/>
        </authorList>
    </citation>
    <scope>NUCLEOTIDE SEQUENCE</scope>
    <source>
        <strain evidence="1">VKM B-1513</strain>
    </source>
</reference>